<reference evidence="4 5" key="1">
    <citation type="submission" date="2019-06" db="EMBL/GenBank/DDBJ databases">
        <title>Draft genomes of female and male turbot (Scophthalmus maximus).</title>
        <authorList>
            <person name="Xu H."/>
            <person name="Xu X.-W."/>
            <person name="Shao C."/>
            <person name="Chen S."/>
        </authorList>
    </citation>
    <scope>NUCLEOTIDE SEQUENCE [LARGE SCALE GENOMIC DNA]</scope>
    <source>
        <strain evidence="4">Ysfricsl-2016a</strain>
        <tissue evidence="4">Blood</tissue>
    </source>
</reference>
<dbReference type="InterPro" id="IPR016186">
    <property type="entry name" value="C-type_lectin-like/link_sf"/>
</dbReference>
<dbReference type="SUPFAM" id="SSF56436">
    <property type="entry name" value="C-type lectin-like"/>
    <property type="match status" value="2"/>
</dbReference>
<evidence type="ECO:0000256" key="2">
    <source>
        <dbReference type="SAM" id="MobiDB-lite"/>
    </source>
</evidence>
<proteinExistence type="predicted"/>
<protein>
    <recommendedName>
        <fullName evidence="3">C-type lectin domain-containing protein</fullName>
    </recommendedName>
</protein>
<dbReference type="PANTHER" id="PTHR45784:SF3">
    <property type="entry name" value="C-TYPE LECTIN DOMAIN FAMILY 4 MEMBER K-LIKE-RELATED"/>
    <property type="match status" value="1"/>
</dbReference>
<organism evidence="4 5">
    <name type="scientific">Scophthalmus maximus</name>
    <name type="common">Turbot</name>
    <name type="synonym">Psetta maxima</name>
    <dbReference type="NCBI Taxonomy" id="52904"/>
    <lineage>
        <taxon>Eukaryota</taxon>
        <taxon>Metazoa</taxon>
        <taxon>Chordata</taxon>
        <taxon>Craniata</taxon>
        <taxon>Vertebrata</taxon>
        <taxon>Euteleostomi</taxon>
        <taxon>Actinopterygii</taxon>
        <taxon>Neopterygii</taxon>
        <taxon>Teleostei</taxon>
        <taxon>Neoteleostei</taxon>
        <taxon>Acanthomorphata</taxon>
        <taxon>Carangaria</taxon>
        <taxon>Pleuronectiformes</taxon>
        <taxon>Pleuronectoidei</taxon>
        <taxon>Scophthalmidae</taxon>
        <taxon>Scophthalmus</taxon>
    </lineage>
</organism>
<keyword evidence="1" id="KW-1015">Disulfide bond</keyword>
<gene>
    <name evidence="4" type="ORF">F2P81_016578</name>
</gene>
<evidence type="ECO:0000256" key="1">
    <source>
        <dbReference type="ARBA" id="ARBA00023157"/>
    </source>
</evidence>
<evidence type="ECO:0000313" key="5">
    <source>
        <dbReference type="Proteomes" id="UP000438429"/>
    </source>
</evidence>
<evidence type="ECO:0000313" key="4">
    <source>
        <dbReference type="EMBL" id="KAF0032023.1"/>
    </source>
</evidence>
<accession>A0A6A4SCY9</accession>
<dbReference type="SMART" id="SM00034">
    <property type="entry name" value="CLECT"/>
    <property type="match status" value="2"/>
</dbReference>
<dbReference type="InterPro" id="IPR016187">
    <property type="entry name" value="CTDL_fold"/>
</dbReference>
<feature type="domain" description="C-type lectin" evidence="3">
    <location>
        <begin position="218"/>
        <end position="331"/>
    </location>
</feature>
<name>A0A6A4SCY9_SCOMX</name>
<feature type="region of interest" description="Disordered" evidence="2">
    <location>
        <begin position="441"/>
        <end position="462"/>
    </location>
</feature>
<comment type="caution">
    <text evidence="4">The sequence shown here is derived from an EMBL/GenBank/DDBJ whole genome shotgun (WGS) entry which is preliminary data.</text>
</comment>
<evidence type="ECO:0000259" key="3">
    <source>
        <dbReference type="PROSITE" id="PS50041"/>
    </source>
</evidence>
<dbReference type="Proteomes" id="UP000438429">
    <property type="component" value="Unassembled WGS sequence"/>
</dbReference>
<sequence>MVEEHDSDAEALRAELQQLLKAKKVNAACMAHLQGFEKNLKGPLEREAARRCTRLGTEIKKIESPSKQPVEIRCSIYEEQSPPEPMEISRHQRLSSETWGYQPVQRNQPIPAWIAQEEDPLYFFLLFCVLPAPDSNCSRRVMRIEFPVSGAHWHKRSREQQQHEGRDLPQGPVSLRSVNLIVYMTTNGDLYHFEPSHIKNLASSSGWLTFATRLPRQYHYVAQPMTWTGARSHCRGSFLDIATIGSLEEMNHLIKTVSNAGKSSEVWIGLFDEIKWRWSDGYTGSGADYRKWELSYNEPNFYEAGEFCVTIDNDRGWYDDDCTRQYPFMCYNGSMLDPHFDYVNEYMNWSDAQNYCREHFTDLATVRNDTENLKIQNLLPGNKATWIGLFRDPHFYWSDGSVFSFSYWYTDYNYLGSRTLLQDRVEEEGLSGVVLKWSEQPDGNIFHEEEEPPEKRGKEREL</sequence>
<dbReference type="InterPro" id="IPR001304">
    <property type="entry name" value="C-type_lectin-like"/>
</dbReference>
<dbReference type="Pfam" id="PF00059">
    <property type="entry name" value="Lectin_C"/>
    <property type="match status" value="2"/>
</dbReference>
<dbReference type="AlphaFoldDB" id="A0A6A4SCY9"/>
<dbReference type="PANTHER" id="PTHR45784">
    <property type="entry name" value="C-TYPE LECTIN DOMAIN FAMILY 20 MEMBER A-RELATED"/>
    <property type="match status" value="1"/>
</dbReference>
<dbReference type="PROSITE" id="PS00615">
    <property type="entry name" value="C_TYPE_LECTIN_1"/>
    <property type="match status" value="1"/>
</dbReference>
<dbReference type="InterPro" id="IPR018378">
    <property type="entry name" value="C-type_lectin_CS"/>
</dbReference>
<dbReference type="PROSITE" id="PS50041">
    <property type="entry name" value="C_TYPE_LECTIN_2"/>
    <property type="match status" value="2"/>
</dbReference>
<feature type="domain" description="C-type lectin" evidence="3">
    <location>
        <begin position="326"/>
        <end position="439"/>
    </location>
</feature>
<feature type="compositionally biased region" description="Basic and acidic residues" evidence="2">
    <location>
        <begin position="453"/>
        <end position="462"/>
    </location>
</feature>
<dbReference type="EMBL" id="VEVO01000014">
    <property type="protein sequence ID" value="KAF0032023.1"/>
    <property type="molecule type" value="Genomic_DNA"/>
</dbReference>
<dbReference type="Gene3D" id="3.10.100.10">
    <property type="entry name" value="Mannose-Binding Protein A, subunit A"/>
    <property type="match status" value="2"/>
</dbReference>